<dbReference type="InterPro" id="IPR036457">
    <property type="entry name" value="PPM-type-like_dom_sf"/>
</dbReference>
<dbReference type="AlphaFoldDB" id="A0A3B0Z0C4"/>
<feature type="domain" description="HDOD" evidence="3">
    <location>
        <begin position="14"/>
        <end position="209"/>
    </location>
</feature>
<dbReference type="Gene3D" id="3.60.40.10">
    <property type="entry name" value="PPM-type phosphatase domain"/>
    <property type="match status" value="1"/>
</dbReference>
<accession>A0A3B0Z0C4</accession>
<evidence type="ECO:0000256" key="2">
    <source>
        <dbReference type="SAM" id="Coils"/>
    </source>
</evidence>
<dbReference type="Pfam" id="PF07228">
    <property type="entry name" value="SpoIIE"/>
    <property type="match status" value="1"/>
</dbReference>
<dbReference type="Gene3D" id="1.10.3210.10">
    <property type="entry name" value="Hypothetical protein af1432"/>
    <property type="match status" value="1"/>
</dbReference>
<keyword evidence="2" id="KW-0175">Coiled coil</keyword>
<dbReference type="SMART" id="SM00331">
    <property type="entry name" value="PP2C_SIG"/>
    <property type="match status" value="1"/>
</dbReference>
<evidence type="ECO:0000256" key="1">
    <source>
        <dbReference type="ARBA" id="ARBA00022801"/>
    </source>
</evidence>
<dbReference type="Pfam" id="PF08668">
    <property type="entry name" value="HDOD"/>
    <property type="match status" value="1"/>
</dbReference>
<dbReference type="InterPro" id="IPR013976">
    <property type="entry name" value="HDOD"/>
</dbReference>
<proteinExistence type="predicted"/>
<dbReference type="EMBL" id="UOFO01000098">
    <property type="protein sequence ID" value="VAW86735.1"/>
    <property type="molecule type" value="Genomic_DNA"/>
</dbReference>
<sequence length="565" mass="62142">MEASALNGIKPSDLPSPPQAAILIMRACTRNSADSKELGKLASNDPMLTTELLRVVNTAFFGSISKQITSIPRTVTVLGQHTLRNITLCVAVRDSVKEGSIPGFNVAQFWEDSIRRAVSARVVAQHLGIDYEECFTAGLLQDFGLLALYHVYPEKAERSSQLREQDPAKRRQAEDDLFGVTHDKIGKMLAETWALPEVIANAINEHHSLESGQADNEHQIAMVLHCADWINAIFTAKDKNATFQQANDVLTEALTIDAQQLETLLASIPEEVASAAQALGLNINKQEEFINILKQVNTQLAQANLSYQEMTRQLESSKTERDRLQTELNKELSLAREIQNSLLPNNMPDDFPVAGINLSAKQLSGDFYDYFLLKDGRIYFNLGDVSGKGTHAALLMAKTTSLFRCLGKRVHEPGKLLAYVNEEIYETSARGMFVTMAAGIYNPESDTINLANAGHMPAILIDKNHQLSKIEAQGPPLGVMGDSVFPEAQFKLNGGSLYLFSDGVTEGRLENGAELGMKGLLELFRSLAKKPPKERITAITSCLTKHANVLRDDVTLVLVENTLPK</sequence>
<keyword evidence="1" id="KW-0378">Hydrolase</keyword>
<reference evidence="4" key="1">
    <citation type="submission" date="2018-06" db="EMBL/GenBank/DDBJ databases">
        <authorList>
            <person name="Zhirakovskaya E."/>
        </authorList>
    </citation>
    <scope>NUCLEOTIDE SEQUENCE</scope>
</reference>
<protein>
    <submittedName>
        <fullName evidence="4">Serine phosphatase RsbU, regulator of sigma subunit</fullName>
    </submittedName>
</protein>
<feature type="coiled-coil region" evidence="2">
    <location>
        <begin position="293"/>
        <end position="334"/>
    </location>
</feature>
<dbReference type="InterPro" id="IPR052016">
    <property type="entry name" value="Bact_Sigma-Reg"/>
</dbReference>
<dbReference type="GO" id="GO:0016791">
    <property type="term" value="F:phosphatase activity"/>
    <property type="evidence" value="ECO:0007669"/>
    <property type="project" value="TreeGrafter"/>
</dbReference>
<dbReference type="SUPFAM" id="SSF109604">
    <property type="entry name" value="HD-domain/PDEase-like"/>
    <property type="match status" value="1"/>
</dbReference>
<dbReference type="InterPro" id="IPR001932">
    <property type="entry name" value="PPM-type_phosphatase-like_dom"/>
</dbReference>
<name>A0A3B0Z0C4_9ZZZZ</name>
<evidence type="ECO:0000259" key="3">
    <source>
        <dbReference type="PROSITE" id="PS51833"/>
    </source>
</evidence>
<dbReference type="PANTHER" id="PTHR43156">
    <property type="entry name" value="STAGE II SPORULATION PROTEIN E-RELATED"/>
    <property type="match status" value="1"/>
</dbReference>
<gene>
    <name evidence="4" type="ORF">MNBD_GAMMA16-1336</name>
</gene>
<dbReference type="PANTHER" id="PTHR43156:SF2">
    <property type="entry name" value="STAGE II SPORULATION PROTEIN E"/>
    <property type="match status" value="1"/>
</dbReference>
<evidence type="ECO:0000313" key="4">
    <source>
        <dbReference type="EMBL" id="VAW86735.1"/>
    </source>
</evidence>
<organism evidence="4">
    <name type="scientific">hydrothermal vent metagenome</name>
    <dbReference type="NCBI Taxonomy" id="652676"/>
    <lineage>
        <taxon>unclassified sequences</taxon>
        <taxon>metagenomes</taxon>
        <taxon>ecological metagenomes</taxon>
    </lineage>
</organism>
<dbReference type="PROSITE" id="PS51833">
    <property type="entry name" value="HDOD"/>
    <property type="match status" value="1"/>
</dbReference>